<evidence type="ECO:0000256" key="4">
    <source>
        <dbReference type="ARBA" id="ARBA00023136"/>
    </source>
</evidence>
<reference evidence="6" key="1">
    <citation type="journal article" date="2014" name="Int. J. Syst. Evol. Microbiol.">
        <title>Complete genome sequence of Corynebacterium casei LMG S-19264T (=DSM 44701T), isolated from a smear-ripened cheese.</title>
        <authorList>
            <consortium name="US DOE Joint Genome Institute (JGI-PGF)"/>
            <person name="Walter F."/>
            <person name="Albersmeier A."/>
            <person name="Kalinowski J."/>
            <person name="Ruckert C."/>
        </authorList>
    </citation>
    <scope>NUCLEOTIDE SEQUENCE</scope>
    <source>
        <strain evidence="6">KCTC 12711</strain>
    </source>
</reference>
<evidence type="ECO:0000256" key="3">
    <source>
        <dbReference type="ARBA" id="ARBA00022989"/>
    </source>
</evidence>
<name>A0A918VS22_9GAMM</name>
<evidence type="ECO:0000256" key="2">
    <source>
        <dbReference type="ARBA" id="ARBA00022692"/>
    </source>
</evidence>
<dbReference type="InterPro" id="IPR010652">
    <property type="entry name" value="DUF1232"/>
</dbReference>
<dbReference type="RefSeq" id="WP_189402649.1">
    <property type="nucleotide sequence ID" value="NZ_BMXA01000007.1"/>
</dbReference>
<evidence type="ECO:0000313" key="6">
    <source>
        <dbReference type="EMBL" id="GHA19219.1"/>
    </source>
</evidence>
<sequence length="152" mass="16970">MAEKTPPRLLNSWAYQKAKHAVNATLGSPAKLLELVSNARILNVLGNNERFSDIVEPVKTAFRLLKRYAKGDYRDISKESLALLATSVIYFVMPIDLIPDFLLGLGFLDDISLLAWTVNALSQDLDRFTEWEKAQAEESDPEPLLLPGPAKD</sequence>
<dbReference type="Proteomes" id="UP000614811">
    <property type="component" value="Unassembled WGS sequence"/>
</dbReference>
<comment type="caution">
    <text evidence="6">The sequence shown here is derived from an EMBL/GenBank/DDBJ whole genome shotgun (WGS) entry which is preliminary data.</text>
</comment>
<accession>A0A918VS22</accession>
<keyword evidence="7" id="KW-1185">Reference proteome</keyword>
<evidence type="ECO:0000259" key="5">
    <source>
        <dbReference type="Pfam" id="PF06803"/>
    </source>
</evidence>
<dbReference type="AlphaFoldDB" id="A0A918VS22"/>
<protein>
    <recommendedName>
        <fullName evidence="5">DUF1232 domain-containing protein</fullName>
    </recommendedName>
</protein>
<feature type="domain" description="DUF1232" evidence="5">
    <location>
        <begin position="81"/>
        <end position="116"/>
    </location>
</feature>
<organism evidence="6 7">
    <name type="scientific">Arenicella chitinivorans</name>
    <dbReference type="NCBI Taxonomy" id="1329800"/>
    <lineage>
        <taxon>Bacteria</taxon>
        <taxon>Pseudomonadati</taxon>
        <taxon>Pseudomonadota</taxon>
        <taxon>Gammaproteobacteria</taxon>
        <taxon>Arenicellales</taxon>
        <taxon>Arenicellaceae</taxon>
        <taxon>Arenicella</taxon>
    </lineage>
</organism>
<comment type="subcellular location">
    <subcellularLocation>
        <location evidence="1">Endomembrane system</location>
        <topology evidence="1">Multi-pass membrane protein</topology>
    </subcellularLocation>
</comment>
<evidence type="ECO:0000313" key="7">
    <source>
        <dbReference type="Proteomes" id="UP000614811"/>
    </source>
</evidence>
<dbReference type="Pfam" id="PF06803">
    <property type="entry name" value="DUF1232"/>
    <property type="match status" value="1"/>
</dbReference>
<keyword evidence="2" id="KW-0812">Transmembrane</keyword>
<keyword evidence="3" id="KW-1133">Transmembrane helix</keyword>
<proteinExistence type="predicted"/>
<dbReference type="GO" id="GO:0012505">
    <property type="term" value="C:endomembrane system"/>
    <property type="evidence" value="ECO:0007669"/>
    <property type="project" value="UniProtKB-SubCell"/>
</dbReference>
<gene>
    <name evidence="6" type="ORF">GCM10008090_31270</name>
</gene>
<dbReference type="EMBL" id="BMXA01000007">
    <property type="protein sequence ID" value="GHA19219.1"/>
    <property type="molecule type" value="Genomic_DNA"/>
</dbReference>
<reference evidence="6" key="2">
    <citation type="submission" date="2020-09" db="EMBL/GenBank/DDBJ databases">
        <authorList>
            <person name="Sun Q."/>
            <person name="Kim S."/>
        </authorList>
    </citation>
    <scope>NUCLEOTIDE SEQUENCE</scope>
    <source>
        <strain evidence="6">KCTC 12711</strain>
    </source>
</reference>
<keyword evidence="4" id="KW-0472">Membrane</keyword>
<evidence type="ECO:0000256" key="1">
    <source>
        <dbReference type="ARBA" id="ARBA00004127"/>
    </source>
</evidence>